<keyword evidence="3" id="KW-1185">Reference proteome</keyword>
<dbReference type="AlphaFoldDB" id="A0A845AB67"/>
<dbReference type="Proteomes" id="UP000460561">
    <property type="component" value="Unassembled WGS sequence"/>
</dbReference>
<comment type="caution">
    <text evidence="2">The sequence shown here is derived from an EMBL/GenBank/DDBJ whole genome shotgun (WGS) entry which is preliminary data.</text>
</comment>
<name>A0A845AB67_9SPHN</name>
<dbReference type="Pfam" id="PF13302">
    <property type="entry name" value="Acetyltransf_3"/>
    <property type="match status" value="1"/>
</dbReference>
<dbReference type="InterPro" id="IPR000182">
    <property type="entry name" value="GNAT_dom"/>
</dbReference>
<dbReference type="OrthoDB" id="6293260at2"/>
<protein>
    <submittedName>
        <fullName evidence="2">GNAT family N-acetyltransferase</fullName>
    </submittedName>
</protein>
<dbReference type="InterPro" id="IPR016181">
    <property type="entry name" value="Acyl_CoA_acyltransferase"/>
</dbReference>
<evidence type="ECO:0000313" key="3">
    <source>
        <dbReference type="Proteomes" id="UP000460561"/>
    </source>
</evidence>
<gene>
    <name evidence="2" type="ORF">GRI39_10625</name>
</gene>
<evidence type="ECO:0000259" key="1">
    <source>
        <dbReference type="PROSITE" id="PS51186"/>
    </source>
</evidence>
<dbReference type="GO" id="GO:0016747">
    <property type="term" value="F:acyltransferase activity, transferring groups other than amino-acyl groups"/>
    <property type="evidence" value="ECO:0007669"/>
    <property type="project" value="InterPro"/>
</dbReference>
<dbReference type="PANTHER" id="PTHR43792:SF1">
    <property type="entry name" value="N-ACETYLTRANSFERASE DOMAIN-CONTAINING PROTEIN"/>
    <property type="match status" value="1"/>
</dbReference>
<dbReference type="PANTHER" id="PTHR43792">
    <property type="entry name" value="GNAT FAMILY, PUTATIVE (AFU_ORTHOLOGUE AFUA_3G00765)-RELATED-RELATED"/>
    <property type="match status" value="1"/>
</dbReference>
<reference evidence="2 3" key="1">
    <citation type="submission" date="2019-12" db="EMBL/GenBank/DDBJ databases">
        <title>Genomic-based taxomic classification of the family Erythrobacteraceae.</title>
        <authorList>
            <person name="Xu L."/>
        </authorList>
    </citation>
    <scope>NUCLEOTIDE SEQUENCE [LARGE SCALE GENOMIC DNA]</scope>
    <source>
        <strain evidence="2 3">DSM 18604</strain>
    </source>
</reference>
<keyword evidence="2" id="KW-0808">Transferase</keyword>
<dbReference type="PROSITE" id="PS51186">
    <property type="entry name" value="GNAT"/>
    <property type="match status" value="1"/>
</dbReference>
<dbReference type="RefSeq" id="WP_160739660.1">
    <property type="nucleotide sequence ID" value="NZ_WTYQ01000003.1"/>
</dbReference>
<dbReference type="SUPFAM" id="SSF55729">
    <property type="entry name" value="Acyl-CoA N-acyltransferases (Nat)"/>
    <property type="match status" value="1"/>
</dbReference>
<dbReference type="EMBL" id="WTYQ01000003">
    <property type="protein sequence ID" value="MXP26493.1"/>
    <property type="molecule type" value="Genomic_DNA"/>
</dbReference>
<evidence type="ECO:0000313" key="2">
    <source>
        <dbReference type="EMBL" id="MXP26493.1"/>
    </source>
</evidence>
<sequence length="195" mass="21968">MAEFYLETERLILRDWREEDWEPFFRHTNTPAVMRWLGGVLGKDNTRMTCDSVRERLEGFASDHGFTFWVVERKGDGGHLSGEILGFCGLKRANQPGGPQGDMEIGWRFRKDSWGKGYAREAAQAAMKAGFEQFGAPHMIALTVEGNTGSWGLMKRLGMVRREDLDFPSDDFGAHGTIIAYSITREAWEQGQGAA</sequence>
<feature type="domain" description="N-acetyltransferase" evidence="1">
    <location>
        <begin position="11"/>
        <end position="184"/>
    </location>
</feature>
<dbReference type="Gene3D" id="3.40.630.30">
    <property type="match status" value="1"/>
</dbReference>
<accession>A0A845AB67</accession>
<dbReference type="InterPro" id="IPR051531">
    <property type="entry name" value="N-acetyltransferase"/>
</dbReference>
<organism evidence="2 3">
    <name type="scientific">Altericroceibacterium indicum</name>
    <dbReference type="NCBI Taxonomy" id="374177"/>
    <lineage>
        <taxon>Bacteria</taxon>
        <taxon>Pseudomonadati</taxon>
        <taxon>Pseudomonadota</taxon>
        <taxon>Alphaproteobacteria</taxon>
        <taxon>Sphingomonadales</taxon>
        <taxon>Erythrobacteraceae</taxon>
        <taxon>Altericroceibacterium</taxon>
    </lineage>
</organism>
<proteinExistence type="predicted"/>